<keyword evidence="5" id="KW-1185">Reference proteome</keyword>
<evidence type="ECO:0000313" key="4">
    <source>
        <dbReference type="EMBL" id="KAH6835123.1"/>
    </source>
</evidence>
<dbReference type="AlphaFoldDB" id="A0AAD4JJR4"/>
<dbReference type="InterPro" id="IPR024752">
    <property type="entry name" value="Myb/SANT-like_dom"/>
</dbReference>
<evidence type="ECO:0000259" key="2">
    <source>
        <dbReference type="Pfam" id="PF12776"/>
    </source>
</evidence>
<dbReference type="EMBL" id="SDAM02000039">
    <property type="protein sequence ID" value="KAH6835123.1"/>
    <property type="molecule type" value="Genomic_DNA"/>
</dbReference>
<name>A0AAD4JJR4_PERFH</name>
<feature type="domain" description="Myb/SANT-like" evidence="2">
    <location>
        <begin position="17"/>
        <end position="113"/>
    </location>
</feature>
<feature type="domain" description="At2g29880-like C-terminal" evidence="3">
    <location>
        <begin position="244"/>
        <end position="289"/>
    </location>
</feature>
<comment type="caution">
    <text evidence="4">The sequence shown here is derived from an EMBL/GenBank/DDBJ whole genome shotgun (WGS) entry which is preliminary data.</text>
</comment>
<evidence type="ECO:0000259" key="3">
    <source>
        <dbReference type="Pfam" id="PF24769"/>
    </source>
</evidence>
<evidence type="ECO:0000256" key="1">
    <source>
        <dbReference type="SAM" id="MobiDB-lite"/>
    </source>
</evidence>
<sequence length="292" mass="34051">MGDSQQDSKKKTAYEPWTKEQTDLLLELMVDGARREWRDNSGIFSKTTVEQRILPVINEKLRCNKTYNNYQSRLKWFKNRWISYSNLLKSSSGFEYDANTKNFTATDEVWDAYLAAHSKDVNLRYGECPDYEDLAIAVDENRDVRIEDLTFDPENEAFVALSQDEPPSLGSTPPSGLPEVPKGSTQRRNQPKRSRTQYEATFSSTENIMKEFKKISNTIGEVHNILKRDTILEKREKERSYTTWDAIKEIPNLDEDTRLKAFDLLDTKSKKDGFLKMTVEERANWIAYKIRE</sequence>
<accession>A0AAD4JJR4</accession>
<dbReference type="PANTHER" id="PTHR47864:SF2">
    <property type="entry name" value="MYB_SANT-LIKE DNA-BINDING DOMAIN PROTEIN"/>
    <property type="match status" value="1"/>
</dbReference>
<evidence type="ECO:0008006" key="6">
    <source>
        <dbReference type="Google" id="ProtNLM"/>
    </source>
</evidence>
<dbReference type="InterPro" id="IPR055314">
    <property type="entry name" value="At2g29880-like"/>
</dbReference>
<protein>
    <recommendedName>
        <fullName evidence="6">Myb/SANT-like domain-containing protein</fullName>
    </recommendedName>
</protein>
<dbReference type="PANTHER" id="PTHR47864">
    <property type="entry name" value="TRANSMEMBRANE PROTEIN"/>
    <property type="match status" value="1"/>
</dbReference>
<dbReference type="InterPro" id="IPR056253">
    <property type="entry name" value="At2g29880-like_C"/>
</dbReference>
<feature type="region of interest" description="Disordered" evidence="1">
    <location>
        <begin position="163"/>
        <end position="199"/>
    </location>
</feature>
<proteinExistence type="predicted"/>
<dbReference type="Pfam" id="PF12776">
    <property type="entry name" value="Myb_DNA-bind_3"/>
    <property type="match status" value="1"/>
</dbReference>
<gene>
    <name evidence="4" type="ORF">C2S53_003608</name>
</gene>
<organism evidence="4 5">
    <name type="scientific">Perilla frutescens var. hirtella</name>
    <name type="common">Perilla citriodora</name>
    <name type="synonym">Perilla setoyensis</name>
    <dbReference type="NCBI Taxonomy" id="608512"/>
    <lineage>
        <taxon>Eukaryota</taxon>
        <taxon>Viridiplantae</taxon>
        <taxon>Streptophyta</taxon>
        <taxon>Embryophyta</taxon>
        <taxon>Tracheophyta</taxon>
        <taxon>Spermatophyta</taxon>
        <taxon>Magnoliopsida</taxon>
        <taxon>eudicotyledons</taxon>
        <taxon>Gunneridae</taxon>
        <taxon>Pentapetalae</taxon>
        <taxon>asterids</taxon>
        <taxon>lamiids</taxon>
        <taxon>Lamiales</taxon>
        <taxon>Lamiaceae</taxon>
        <taxon>Nepetoideae</taxon>
        <taxon>Elsholtzieae</taxon>
        <taxon>Perilla</taxon>
    </lineage>
</organism>
<reference evidence="4 5" key="1">
    <citation type="journal article" date="2021" name="Nat. Commun.">
        <title>Incipient diploidization of the medicinal plant Perilla within 10,000 years.</title>
        <authorList>
            <person name="Zhang Y."/>
            <person name="Shen Q."/>
            <person name="Leng L."/>
            <person name="Zhang D."/>
            <person name="Chen S."/>
            <person name="Shi Y."/>
            <person name="Ning Z."/>
            <person name="Chen S."/>
        </authorList>
    </citation>
    <scope>NUCLEOTIDE SEQUENCE [LARGE SCALE GENOMIC DNA]</scope>
    <source>
        <strain evidence="5">cv. PC099</strain>
    </source>
</reference>
<dbReference type="Pfam" id="PF24769">
    <property type="entry name" value="At2g29880_C"/>
    <property type="match status" value="1"/>
</dbReference>
<evidence type="ECO:0000313" key="5">
    <source>
        <dbReference type="Proteomes" id="UP001190926"/>
    </source>
</evidence>
<feature type="compositionally biased region" description="Low complexity" evidence="1">
    <location>
        <begin position="166"/>
        <end position="178"/>
    </location>
</feature>
<dbReference type="Proteomes" id="UP001190926">
    <property type="component" value="Unassembled WGS sequence"/>
</dbReference>